<evidence type="ECO:0000256" key="6">
    <source>
        <dbReference type="ARBA" id="ARBA00022692"/>
    </source>
</evidence>
<sequence>MNCYHCGEECQEEHLYYKDKNFCCNGCKTVFEILETNDLSYYYELEQAPGISPKTNKNRFAFLDDAEIAAKFLEFQDGDLSIVSFLIPSMHCSSCIWILENLKKLEPGIKSSQVDFPRKTIRLSFRNQSVSLREVVILLTRLGYEPNISLDDFEKKKEKVDRQLIYRLGVAGFAFGNIMFLSFPEYFELREFWLEQFKPVFRWLMFFFSLPVVFYAASDYFSSAYKGLRSKMLNIDIPIALGIIVLFVRSSTDILLNLGSGFFDSLSGLVFFLLLGKFFQQKTYRFLSFERDYKSYFPIAVTRLRSENGCFEEEQVQVYQIRKGDRIVIRNAELIPMDGLLLSEEALIDYSFVTGEAEPVSRKKGDHLFAGGRQQGGLIEIEATKEVKQSYLTQLWSHESFTKKTEKSFKTLTDQISRRFTLSVISIAILSGIFWLFYDSAQALNVITAVLIIACPCAIALAAPFTLGNLLRIFGKNRLYLKNASIIEKMAGIDTIIFDKTGTITATGKKQISYEGITLSEEELELLSSSLRASNHPLSRSLYALLKRHHIKVLEDFEEIPGKGILSRQGNNHMKIGSTSLLGQPSSTENFQKTQVHISNNEEYKGYFTFQNLYREGTAALFQQLSKNYEVILLSGDNQGEERRLKEMLPKNVQMHFNQKPGEKLEFVKRLQQQGKKVMMVGDGLNDAGALAASDVGIAISEDINVFSPACDGIMDARSYQQLGRFLKISQGGISIIQWSFLLSLAYNLVGLGFAISGNLMPVVAAILMPLSSISVVVFTTFLSNLISRKIKSV</sequence>
<dbReference type="Pfam" id="PF00702">
    <property type="entry name" value="Hydrolase"/>
    <property type="match status" value="1"/>
</dbReference>
<dbReference type="InterPro" id="IPR036163">
    <property type="entry name" value="HMA_dom_sf"/>
</dbReference>
<protein>
    <submittedName>
        <fullName evidence="13">Type cbb3 cytochrome oxidase biogenesis protein CcoI</fullName>
        <ecNumber evidence="13">3.6.3.4</ecNumber>
    </submittedName>
</protein>
<keyword evidence="9" id="KW-1278">Translocase</keyword>
<dbReference type="SUPFAM" id="SSF81665">
    <property type="entry name" value="Calcium ATPase, transmembrane domain M"/>
    <property type="match status" value="1"/>
</dbReference>
<dbReference type="GO" id="GO:0005524">
    <property type="term" value="F:ATP binding"/>
    <property type="evidence" value="ECO:0007669"/>
    <property type="project" value="InterPro"/>
</dbReference>
<keyword evidence="8" id="KW-0460">Magnesium</keyword>
<keyword evidence="13" id="KW-0378">Hydrolase</keyword>
<dbReference type="CDD" id="cd00371">
    <property type="entry name" value="HMA"/>
    <property type="match status" value="1"/>
</dbReference>
<dbReference type="PANTHER" id="PTHR43520:SF5">
    <property type="entry name" value="CATION-TRANSPORTING P-TYPE ATPASE-RELATED"/>
    <property type="match status" value="1"/>
</dbReference>
<evidence type="ECO:0000256" key="2">
    <source>
        <dbReference type="ARBA" id="ARBA00006024"/>
    </source>
</evidence>
<dbReference type="EC" id="3.6.3.4" evidence="13"/>
<dbReference type="GO" id="GO:0055070">
    <property type="term" value="P:copper ion homeostasis"/>
    <property type="evidence" value="ECO:0007669"/>
    <property type="project" value="TreeGrafter"/>
</dbReference>
<dbReference type="Pfam" id="PF00122">
    <property type="entry name" value="E1-E2_ATPase"/>
    <property type="match status" value="1"/>
</dbReference>
<dbReference type="NCBIfam" id="TIGR01494">
    <property type="entry name" value="ATPase_P-type"/>
    <property type="match status" value="1"/>
</dbReference>
<dbReference type="Gene3D" id="3.40.1110.10">
    <property type="entry name" value="Calcium-transporting ATPase, cytoplasmic domain N"/>
    <property type="match status" value="1"/>
</dbReference>
<dbReference type="Pfam" id="PF12156">
    <property type="entry name" value="ATPase-cat_bd"/>
    <property type="match status" value="1"/>
</dbReference>
<evidence type="ECO:0000256" key="3">
    <source>
        <dbReference type="ARBA" id="ARBA00022448"/>
    </source>
</evidence>
<evidence type="ECO:0000256" key="11">
    <source>
        <dbReference type="ARBA" id="ARBA00023065"/>
    </source>
</evidence>
<evidence type="ECO:0000256" key="8">
    <source>
        <dbReference type="ARBA" id="ARBA00022842"/>
    </source>
</evidence>
<dbReference type="InterPro" id="IPR036412">
    <property type="entry name" value="HAD-like_sf"/>
</dbReference>
<dbReference type="InterPro" id="IPR008250">
    <property type="entry name" value="ATPase_P-typ_transduc_dom_A_sf"/>
</dbReference>
<dbReference type="GO" id="GO:0005507">
    <property type="term" value="F:copper ion binding"/>
    <property type="evidence" value="ECO:0007669"/>
    <property type="project" value="TreeGrafter"/>
</dbReference>
<keyword evidence="6" id="KW-0812">Transmembrane</keyword>
<evidence type="ECO:0000256" key="9">
    <source>
        <dbReference type="ARBA" id="ARBA00022967"/>
    </source>
</evidence>
<dbReference type="Gene3D" id="3.30.70.100">
    <property type="match status" value="1"/>
</dbReference>
<evidence type="ECO:0000256" key="7">
    <source>
        <dbReference type="ARBA" id="ARBA00022723"/>
    </source>
</evidence>
<comment type="subcellular location">
    <subcellularLocation>
        <location evidence="1">Cell membrane</location>
        <topology evidence="1">Multi-pass membrane protein</topology>
    </subcellularLocation>
</comment>
<gene>
    <name evidence="13" type="ORF">GRFL_1601</name>
</gene>
<dbReference type="KEGG" id="gfl:GRFL_1601"/>
<dbReference type="InterPro" id="IPR023299">
    <property type="entry name" value="ATPase_P-typ_cyto_dom_N"/>
</dbReference>
<keyword evidence="12" id="KW-0472">Membrane</keyword>
<dbReference type="PROSITE" id="PS50846">
    <property type="entry name" value="HMA_2"/>
    <property type="match status" value="1"/>
</dbReference>
<dbReference type="STRING" id="1229726.GRFL_1601"/>
<comment type="similarity">
    <text evidence="2">Belongs to the cation transport ATPase (P-type) (TC 3.A.3) family. Type IB subfamily.</text>
</comment>
<keyword evidence="3" id="KW-0813">Transport</keyword>
<dbReference type="Gene3D" id="2.70.150.10">
    <property type="entry name" value="Calcium-transporting ATPase, cytoplasmic transduction domain A"/>
    <property type="match status" value="1"/>
</dbReference>
<reference evidence="13 14" key="1">
    <citation type="submission" date="2016-07" db="EMBL/GenBank/DDBJ databases">
        <title>Multi-omics approach to identify versatile polysaccharide utilization systems of a marine flavobacterium Gramella flava.</title>
        <authorList>
            <person name="Tang K."/>
        </authorList>
    </citation>
    <scope>NUCLEOTIDE SEQUENCE [LARGE SCALE GENOMIC DNA]</scope>
    <source>
        <strain evidence="13 14">JLT2011</strain>
    </source>
</reference>
<accession>A0A1L7I5D2</accession>
<evidence type="ECO:0000256" key="10">
    <source>
        <dbReference type="ARBA" id="ARBA00022989"/>
    </source>
</evidence>
<evidence type="ECO:0000256" key="4">
    <source>
        <dbReference type="ARBA" id="ARBA00022475"/>
    </source>
</evidence>
<dbReference type="GO" id="GO:0005886">
    <property type="term" value="C:plasma membrane"/>
    <property type="evidence" value="ECO:0007669"/>
    <property type="project" value="UniProtKB-SubCell"/>
</dbReference>
<keyword evidence="10" id="KW-1133">Transmembrane helix</keyword>
<keyword evidence="5" id="KW-0597">Phosphoprotein</keyword>
<dbReference type="GO" id="GO:0043682">
    <property type="term" value="F:P-type divalent copper transporter activity"/>
    <property type="evidence" value="ECO:0007669"/>
    <property type="project" value="TreeGrafter"/>
</dbReference>
<dbReference type="InterPro" id="IPR006121">
    <property type="entry name" value="HMA_dom"/>
</dbReference>
<dbReference type="InterPro" id="IPR023298">
    <property type="entry name" value="ATPase_P-typ_TM_dom_sf"/>
</dbReference>
<dbReference type="Proteomes" id="UP000186230">
    <property type="component" value="Chromosome"/>
</dbReference>
<dbReference type="PANTHER" id="PTHR43520">
    <property type="entry name" value="ATP7, ISOFORM B"/>
    <property type="match status" value="1"/>
</dbReference>
<evidence type="ECO:0000256" key="5">
    <source>
        <dbReference type="ARBA" id="ARBA00022553"/>
    </source>
</evidence>
<keyword evidence="4" id="KW-1003">Cell membrane</keyword>
<dbReference type="SUPFAM" id="SSF56784">
    <property type="entry name" value="HAD-like"/>
    <property type="match status" value="1"/>
</dbReference>
<dbReference type="EMBL" id="CP016359">
    <property type="protein sequence ID" value="APU68325.1"/>
    <property type="molecule type" value="Genomic_DNA"/>
</dbReference>
<evidence type="ECO:0000256" key="12">
    <source>
        <dbReference type="ARBA" id="ARBA00023136"/>
    </source>
</evidence>
<dbReference type="PROSITE" id="PS00154">
    <property type="entry name" value="ATPASE_E1_E2"/>
    <property type="match status" value="1"/>
</dbReference>
<dbReference type="RefSeq" id="WP_083644114.1">
    <property type="nucleotide sequence ID" value="NZ_AMRU01000001.1"/>
</dbReference>
<dbReference type="GO" id="GO:0016887">
    <property type="term" value="F:ATP hydrolysis activity"/>
    <property type="evidence" value="ECO:0007669"/>
    <property type="project" value="InterPro"/>
</dbReference>
<dbReference type="SUPFAM" id="SSF55008">
    <property type="entry name" value="HMA, heavy metal-associated domain"/>
    <property type="match status" value="1"/>
</dbReference>
<dbReference type="PRINTS" id="PR00943">
    <property type="entry name" value="CUATPASE"/>
</dbReference>
<name>A0A1L7I5D2_9FLAO</name>
<dbReference type="Gene3D" id="3.40.50.1000">
    <property type="entry name" value="HAD superfamily/HAD-like"/>
    <property type="match status" value="1"/>
</dbReference>
<dbReference type="InterPro" id="IPR001757">
    <property type="entry name" value="P_typ_ATPase"/>
</dbReference>
<evidence type="ECO:0000313" key="14">
    <source>
        <dbReference type="Proteomes" id="UP000186230"/>
    </source>
</evidence>
<evidence type="ECO:0000313" key="13">
    <source>
        <dbReference type="EMBL" id="APU68325.1"/>
    </source>
</evidence>
<keyword evidence="7" id="KW-0479">Metal-binding</keyword>
<dbReference type="InterPro" id="IPR018303">
    <property type="entry name" value="ATPase_P-typ_P_site"/>
</dbReference>
<proteinExistence type="inferred from homology"/>
<dbReference type="PRINTS" id="PR00119">
    <property type="entry name" value="CATATPASE"/>
</dbReference>
<dbReference type="SUPFAM" id="SSF81653">
    <property type="entry name" value="Calcium ATPase, transduction domain A"/>
    <property type="match status" value="1"/>
</dbReference>
<dbReference type="OrthoDB" id="1521937at2"/>
<organism evidence="13 14">
    <name type="scientific">Christiangramia flava JLT2011</name>
    <dbReference type="NCBI Taxonomy" id="1229726"/>
    <lineage>
        <taxon>Bacteria</taxon>
        <taxon>Pseudomonadati</taxon>
        <taxon>Bacteroidota</taxon>
        <taxon>Flavobacteriia</taxon>
        <taxon>Flavobacteriales</taxon>
        <taxon>Flavobacteriaceae</taxon>
        <taxon>Christiangramia</taxon>
    </lineage>
</organism>
<keyword evidence="14" id="KW-1185">Reference proteome</keyword>
<dbReference type="InterPro" id="IPR059000">
    <property type="entry name" value="ATPase_P-type_domA"/>
</dbReference>
<dbReference type="InterPro" id="IPR023214">
    <property type="entry name" value="HAD_sf"/>
</dbReference>
<dbReference type="InterPro" id="IPR021993">
    <property type="entry name" value="ATPase-cat-bd"/>
</dbReference>
<keyword evidence="11" id="KW-0406">Ion transport</keyword>
<dbReference type="AlphaFoldDB" id="A0A1L7I5D2"/>
<evidence type="ECO:0000256" key="1">
    <source>
        <dbReference type="ARBA" id="ARBA00004651"/>
    </source>
</evidence>